<accession>A0A4V2QGS0</accession>
<comment type="caution">
    <text evidence="2">The sequence shown here is derived from an EMBL/GenBank/DDBJ whole genome shotgun (WGS) entry which is preliminary data.</text>
</comment>
<dbReference type="InterPro" id="IPR002921">
    <property type="entry name" value="Fungal_lipase-type"/>
</dbReference>
<dbReference type="InterPro" id="IPR051218">
    <property type="entry name" value="Sec_MonoDiacylglyc_Lipase"/>
</dbReference>
<dbReference type="Pfam" id="PF01764">
    <property type="entry name" value="Lipase_3"/>
    <property type="match status" value="1"/>
</dbReference>
<dbReference type="RefSeq" id="WP_132012245.1">
    <property type="nucleotide sequence ID" value="NZ_SLUN01000001.1"/>
</dbReference>
<protein>
    <submittedName>
        <fullName evidence="2">Triacylglycerol lipase</fullName>
    </submittedName>
</protein>
<reference evidence="2 3" key="1">
    <citation type="submission" date="2019-03" db="EMBL/GenBank/DDBJ databases">
        <title>Genomic Encyclopedia of Type Strains, Phase IV (KMG-IV): sequencing the most valuable type-strain genomes for metagenomic binning, comparative biology and taxonomic classification.</title>
        <authorList>
            <person name="Goeker M."/>
        </authorList>
    </citation>
    <scope>NUCLEOTIDE SEQUENCE [LARGE SCALE GENOMIC DNA]</scope>
    <source>
        <strain evidence="2 3">LX-B</strain>
    </source>
</reference>
<evidence type="ECO:0000313" key="3">
    <source>
        <dbReference type="Proteomes" id="UP000295008"/>
    </source>
</evidence>
<dbReference type="EMBL" id="SLUN01000001">
    <property type="protein sequence ID" value="TCL76847.1"/>
    <property type="molecule type" value="Genomic_DNA"/>
</dbReference>
<organism evidence="2 3">
    <name type="scientific">Hydrogenispora ethanolica</name>
    <dbReference type="NCBI Taxonomy" id="1082276"/>
    <lineage>
        <taxon>Bacteria</taxon>
        <taxon>Bacillati</taxon>
        <taxon>Bacillota</taxon>
        <taxon>Hydrogenispora</taxon>
    </lineage>
</organism>
<keyword evidence="3" id="KW-1185">Reference proteome</keyword>
<dbReference type="CDD" id="cd00519">
    <property type="entry name" value="Lipase_3"/>
    <property type="match status" value="1"/>
</dbReference>
<dbReference type="PANTHER" id="PTHR45856:SF24">
    <property type="entry name" value="FUNGAL LIPASE-LIKE DOMAIN-CONTAINING PROTEIN"/>
    <property type="match status" value="1"/>
</dbReference>
<evidence type="ECO:0000313" key="2">
    <source>
        <dbReference type="EMBL" id="TCL76847.1"/>
    </source>
</evidence>
<evidence type="ECO:0000259" key="1">
    <source>
        <dbReference type="Pfam" id="PF01764"/>
    </source>
</evidence>
<dbReference type="OrthoDB" id="5522031at2"/>
<dbReference type="Proteomes" id="UP000295008">
    <property type="component" value="Unassembled WGS sequence"/>
</dbReference>
<dbReference type="InterPro" id="IPR029058">
    <property type="entry name" value="AB_hydrolase_fold"/>
</dbReference>
<feature type="domain" description="Fungal lipase-type" evidence="1">
    <location>
        <begin position="66"/>
        <end position="194"/>
    </location>
</feature>
<sequence>MMMQTIDRELVTLLGNCIIQAYEQFETGGDFEIPAGFRLVTEVAGQSELFPALMGYIIESDSRVILVFRGTRTVGEWLKDLAIRQTEYPYYLAGKTHSGFTELYETVRDTILAALRLLPRWKQLLVTGHSLGAALATLAALDLAVHAGFLNLAMVNFGSPRVGDSQFATTYDQIVGASWRMANFFDPVIHVPPERAKLPFSQETVEYQHVQQEMLLWLPTKNVLQNHDMQTYLSAFRQDDAAQPAG</sequence>
<dbReference type="AlphaFoldDB" id="A0A4V2QGS0"/>
<dbReference type="PANTHER" id="PTHR45856">
    <property type="entry name" value="ALPHA/BETA-HYDROLASES SUPERFAMILY PROTEIN"/>
    <property type="match status" value="1"/>
</dbReference>
<dbReference type="SUPFAM" id="SSF53474">
    <property type="entry name" value="alpha/beta-Hydrolases"/>
    <property type="match status" value="1"/>
</dbReference>
<gene>
    <name evidence="2" type="ORF">EDC14_1001130</name>
</gene>
<dbReference type="GO" id="GO:0006629">
    <property type="term" value="P:lipid metabolic process"/>
    <property type="evidence" value="ECO:0007669"/>
    <property type="project" value="InterPro"/>
</dbReference>
<dbReference type="Gene3D" id="3.40.50.1820">
    <property type="entry name" value="alpha/beta hydrolase"/>
    <property type="match status" value="1"/>
</dbReference>
<name>A0A4V2QGS0_HYDET</name>
<proteinExistence type="predicted"/>